<dbReference type="PROSITE" id="PS01044">
    <property type="entry name" value="SQUALEN_PHYTOEN_SYN_1"/>
    <property type="match status" value="1"/>
</dbReference>
<evidence type="ECO:0000256" key="6">
    <source>
        <dbReference type="ARBA" id="ARBA00022679"/>
    </source>
</evidence>
<dbReference type="OrthoDB" id="9774675at2"/>
<evidence type="ECO:0000256" key="4">
    <source>
        <dbReference type="ARBA" id="ARBA00006251"/>
    </source>
</evidence>
<dbReference type="InterPro" id="IPR019845">
    <property type="entry name" value="Squalene/phytoene_synthase_CS"/>
</dbReference>
<dbReference type="Proteomes" id="UP000183987">
    <property type="component" value="Unassembled WGS sequence"/>
</dbReference>
<evidence type="ECO:0000256" key="5">
    <source>
        <dbReference type="ARBA" id="ARBA00022630"/>
    </source>
</evidence>
<dbReference type="FunFam" id="3.50.50.60:FF:000378">
    <property type="entry name" value="Phytoene desaturase"/>
    <property type="match status" value="1"/>
</dbReference>
<accession>A0A1M5DRJ6</accession>
<comment type="similarity">
    <text evidence="3 12">Belongs to the carotenoid/retinoid oxidoreductase family.</text>
</comment>
<gene>
    <name evidence="14" type="ORF">SAMN05444339_110112</name>
</gene>
<dbReference type="PROSITE" id="PS00982">
    <property type="entry name" value="PHYTOENE_DH"/>
    <property type="match status" value="1"/>
</dbReference>
<dbReference type="GO" id="GO:0016627">
    <property type="term" value="F:oxidoreductase activity, acting on the CH-CH group of donors"/>
    <property type="evidence" value="ECO:0007669"/>
    <property type="project" value="UniProtKB-ARBA"/>
</dbReference>
<dbReference type="InterPro" id="IPR002937">
    <property type="entry name" value="Amino_oxidase"/>
</dbReference>
<dbReference type="Gene3D" id="3.50.50.60">
    <property type="entry name" value="FAD/NAD(P)-binding domain"/>
    <property type="match status" value="2"/>
</dbReference>
<dbReference type="InterPro" id="IPR008150">
    <property type="entry name" value="Phytoene_DH_bac_CS"/>
</dbReference>
<dbReference type="NCBIfam" id="TIGR02734">
    <property type="entry name" value="crtI_fam"/>
    <property type="match status" value="1"/>
</dbReference>
<comment type="pathway">
    <text evidence="2">Carotenoid biosynthesis; phytoene biosynthesis.</text>
</comment>
<reference evidence="15" key="1">
    <citation type="submission" date="2016-11" db="EMBL/GenBank/DDBJ databases">
        <authorList>
            <person name="Varghese N."/>
            <person name="Submissions S."/>
        </authorList>
    </citation>
    <scope>NUCLEOTIDE SEQUENCE [LARGE SCALE GENOMIC DNA]</scope>
    <source>
        <strain evidence="15">DSM 29326</strain>
    </source>
</reference>
<keyword evidence="6" id="KW-0808">Transferase</keyword>
<dbReference type="FunFam" id="1.10.600.10:FF:000020">
    <property type="entry name" value="Phytoene synthase"/>
    <property type="match status" value="1"/>
</dbReference>
<comment type="cofactor">
    <cofactor evidence="1">
        <name>FAD</name>
        <dbReference type="ChEBI" id="CHEBI:57692"/>
    </cofactor>
</comment>
<evidence type="ECO:0000256" key="8">
    <source>
        <dbReference type="ARBA" id="ARBA00022827"/>
    </source>
</evidence>
<dbReference type="SUPFAM" id="SSF48576">
    <property type="entry name" value="Terpenoid synthases"/>
    <property type="match status" value="1"/>
</dbReference>
<dbReference type="EMBL" id="FQUE01000010">
    <property type="protein sequence ID" value="SHF69545.1"/>
    <property type="molecule type" value="Genomic_DNA"/>
</dbReference>
<comment type="cofactor">
    <cofactor evidence="11">
        <name>ATP</name>
        <dbReference type="ChEBI" id="CHEBI:30616"/>
    </cofactor>
</comment>
<evidence type="ECO:0000313" key="15">
    <source>
        <dbReference type="Proteomes" id="UP000183987"/>
    </source>
</evidence>
<sequence>MMQDVPDTAADTRAIVIGAGLGGLSAAMRLGAKGYAVTVIDKLDRVGGRGSSITQGGHRFDLGPTIVTVPQVYDKLWAACGRDFHADVDLRPLTPYYEIRWPDGSVFRVTGDTEEMAAEVARLSPGDVKGYRAFLRDSHARYKLGFEGMVARPMHSIWETVKVLPQFAKLRADRSILGLAKARVKDERLRMALSFHPLFIGGDPRKVTSIYALVSYLEKEFGVHYAMGGVQAIADAMAHVVRGQGGTIRLNQQVDRITVAGGAAQGVTLKDGQTLAAPLVISNADAGHTYGTLLKDAPRRRWTDAKLKRRRWSMGLFVWYFGTAGTRDRWADVGHHTILSGPRYDGLLRDIFHHGKLAEDMSLYVHRPSVTDPSVAPPGGDTFYALSPVPHLGHANSIDWQAEKLRYRDKVAKVLDTLIPGFRDHLTTDLIYTPEDFRDRYLSPHGAGFSLEPRILQSAYFRPHNISEEARGLYLVGAGTHPGAGVPGVVSSAEVLGQLIPDAPPCPRPQDGRRMTAHGITPADLDHCRRVIRTGSLSFHAASRLLPTSVRDPALALYAFCRLADDEVDEGADKTSAVLRLRDRLDLAYAGRPRNAAEDRAFAAIVAAYDMPRALPDALLEGLAWDAQHRRYATLSDVRAYSARVAAAVGAMMCVLMQVRCADTLARACDLGVAMQLTNIARDVGEDAREGRLYLPTDWLAEAGLTPAAFLADPRPGPAQRLMVRRLLAEADHLYRRSEAGIAGLPRRARLGIWAARLIYDGIGGQVRRQDYDSISRRARTSRLQKLLWIGQATGLTAATFVMPRPAVMYAPPLAEVAFLVDAAGRQTRPARRSTAVLDTLAELSRRETGHGQGRQSA</sequence>
<dbReference type="InterPro" id="IPR008949">
    <property type="entry name" value="Isoprenoid_synthase_dom_sf"/>
</dbReference>
<evidence type="ECO:0000256" key="11">
    <source>
        <dbReference type="ARBA" id="ARBA00053028"/>
    </source>
</evidence>
<keyword evidence="9 12" id="KW-0560">Oxidoreductase</keyword>
<dbReference type="NCBIfam" id="NF045921">
    <property type="entry name" value="PhytnSynCrtBRhod"/>
    <property type="match status" value="1"/>
</dbReference>
<evidence type="ECO:0000256" key="7">
    <source>
        <dbReference type="ARBA" id="ARBA00022746"/>
    </source>
</evidence>
<organism evidence="14 15">
    <name type="scientific">Loktanella atrilutea</name>
    <dbReference type="NCBI Taxonomy" id="366533"/>
    <lineage>
        <taxon>Bacteria</taxon>
        <taxon>Pseudomonadati</taxon>
        <taxon>Pseudomonadota</taxon>
        <taxon>Alphaproteobacteria</taxon>
        <taxon>Rhodobacterales</taxon>
        <taxon>Roseobacteraceae</taxon>
        <taxon>Loktanella</taxon>
    </lineage>
</organism>
<keyword evidence="15" id="KW-1185">Reference proteome</keyword>
<dbReference type="CDD" id="cd00683">
    <property type="entry name" value="Trans_IPPS_HH"/>
    <property type="match status" value="1"/>
</dbReference>
<dbReference type="InterPro" id="IPR002060">
    <property type="entry name" value="Squ/phyt_synthse"/>
</dbReference>
<dbReference type="SFLD" id="SFLDG01018">
    <property type="entry name" value="Squalene/Phytoene_Synthase_Lik"/>
    <property type="match status" value="1"/>
</dbReference>
<evidence type="ECO:0000256" key="3">
    <source>
        <dbReference type="ARBA" id="ARBA00006046"/>
    </source>
</evidence>
<dbReference type="SUPFAM" id="SSF51905">
    <property type="entry name" value="FAD/NAD(P)-binding domain"/>
    <property type="match status" value="1"/>
</dbReference>
<dbReference type="PROSITE" id="PS01045">
    <property type="entry name" value="SQUALEN_PHYTOEN_SYN_2"/>
    <property type="match status" value="1"/>
</dbReference>
<dbReference type="InterPro" id="IPR044843">
    <property type="entry name" value="Trans_IPPS_bact-type"/>
</dbReference>
<evidence type="ECO:0000256" key="10">
    <source>
        <dbReference type="ARBA" id="ARBA00031986"/>
    </source>
</evidence>
<evidence type="ECO:0000256" key="1">
    <source>
        <dbReference type="ARBA" id="ARBA00001974"/>
    </source>
</evidence>
<dbReference type="InterPro" id="IPR014105">
    <property type="entry name" value="Carotenoid/retinoid_OxRdtase"/>
</dbReference>
<evidence type="ECO:0000259" key="13">
    <source>
        <dbReference type="Pfam" id="PF01593"/>
    </source>
</evidence>
<dbReference type="GO" id="GO:0004311">
    <property type="term" value="F:geranylgeranyl diphosphate synthase activity"/>
    <property type="evidence" value="ECO:0007669"/>
    <property type="project" value="InterPro"/>
</dbReference>
<evidence type="ECO:0000313" key="14">
    <source>
        <dbReference type="EMBL" id="SHF69545.1"/>
    </source>
</evidence>
<keyword evidence="7 12" id="KW-0125">Carotenoid biosynthesis</keyword>
<name>A0A1M5DRJ6_LOKAT</name>
<feature type="domain" description="Amine oxidase" evidence="13">
    <location>
        <begin position="21"/>
        <end position="493"/>
    </location>
</feature>
<dbReference type="GO" id="GO:0051996">
    <property type="term" value="F:squalene synthase [NAD(P)H] activity"/>
    <property type="evidence" value="ECO:0007669"/>
    <property type="project" value="InterPro"/>
</dbReference>
<dbReference type="InterPro" id="IPR033904">
    <property type="entry name" value="Trans_IPPS_HH"/>
</dbReference>
<protein>
    <recommendedName>
        <fullName evidence="10">Phytoene dehydrogenase</fullName>
    </recommendedName>
</protein>
<comment type="similarity">
    <text evidence="4">Belongs to the phytoene/squalene synthase family.</text>
</comment>
<dbReference type="SFLD" id="SFLDG01212">
    <property type="entry name" value="Phytoene_synthase_like"/>
    <property type="match status" value="1"/>
</dbReference>
<dbReference type="Pfam" id="PF00494">
    <property type="entry name" value="SQS_PSY"/>
    <property type="match status" value="1"/>
</dbReference>
<dbReference type="GO" id="GO:0016117">
    <property type="term" value="P:carotenoid biosynthetic process"/>
    <property type="evidence" value="ECO:0007669"/>
    <property type="project" value="UniProtKB-KW"/>
</dbReference>
<keyword evidence="5" id="KW-0285">Flavoprotein</keyword>
<evidence type="ECO:0000256" key="2">
    <source>
        <dbReference type="ARBA" id="ARBA00004684"/>
    </source>
</evidence>
<dbReference type="Gene3D" id="1.10.600.10">
    <property type="entry name" value="Farnesyl Diphosphate Synthase"/>
    <property type="match status" value="1"/>
</dbReference>
<keyword evidence="8" id="KW-0274">FAD</keyword>
<dbReference type="PANTHER" id="PTHR43734">
    <property type="entry name" value="PHYTOENE DESATURASE"/>
    <property type="match status" value="1"/>
</dbReference>
<dbReference type="AlphaFoldDB" id="A0A1M5DRJ6"/>
<dbReference type="SFLD" id="SFLDS00005">
    <property type="entry name" value="Isoprenoid_Synthase_Type_I"/>
    <property type="match status" value="1"/>
</dbReference>
<dbReference type="Pfam" id="PF01593">
    <property type="entry name" value="Amino_oxidase"/>
    <property type="match status" value="1"/>
</dbReference>
<evidence type="ECO:0000256" key="9">
    <source>
        <dbReference type="ARBA" id="ARBA00023002"/>
    </source>
</evidence>
<proteinExistence type="inferred from homology"/>
<dbReference type="InterPro" id="IPR036188">
    <property type="entry name" value="FAD/NAD-bd_sf"/>
</dbReference>
<dbReference type="PANTHER" id="PTHR43734:SF3">
    <property type="entry name" value="B-CAROTENE KETOLASE"/>
    <property type="match status" value="1"/>
</dbReference>
<dbReference type="STRING" id="366533.SAMN05444339_110112"/>
<evidence type="ECO:0000256" key="12">
    <source>
        <dbReference type="RuleBase" id="RU362075"/>
    </source>
</evidence>